<protein>
    <submittedName>
        <fullName evidence="1">Uncharacterized protein</fullName>
    </submittedName>
</protein>
<dbReference type="InParanoid" id="A0A3N4KXN4"/>
<gene>
    <name evidence="1" type="ORF">P167DRAFT_143742</name>
</gene>
<keyword evidence="2" id="KW-1185">Reference proteome</keyword>
<dbReference type="STRING" id="1392247.A0A3N4KXN4"/>
<dbReference type="OrthoDB" id="5429442at2759"/>
<dbReference type="EMBL" id="ML119125">
    <property type="protein sequence ID" value="RPB13101.1"/>
    <property type="molecule type" value="Genomic_DNA"/>
</dbReference>
<organism evidence="1 2">
    <name type="scientific">Morchella conica CCBAS932</name>
    <dbReference type="NCBI Taxonomy" id="1392247"/>
    <lineage>
        <taxon>Eukaryota</taxon>
        <taxon>Fungi</taxon>
        <taxon>Dikarya</taxon>
        <taxon>Ascomycota</taxon>
        <taxon>Pezizomycotina</taxon>
        <taxon>Pezizomycetes</taxon>
        <taxon>Pezizales</taxon>
        <taxon>Morchellaceae</taxon>
        <taxon>Morchella</taxon>
    </lineage>
</organism>
<proteinExistence type="predicted"/>
<sequence>MLWTWSKKNNKSEVTSVKFFSDVTHEVWCDTNNTISVTPGTEVAKYLVIPVLRRRAVATVSWEIHMVLVSVNKGGLEIDLRLPPGKSEMFTFNGYQASWPWNGHKNEASNLCESLKAHVWKMDLEDMKKQLQSALGGTAKFILPGADNFLFKNAIFNNNGDVLLELGYNGVS</sequence>
<evidence type="ECO:0000313" key="1">
    <source>
        <dbReference type="EMBL" id="RPB13101.1"/>
    </source>
</evidence>
<evidence type="ECO:0000313" key="2">
    <source>
        <dbReference type="Proteomes" id="UP000277580"/>
    </source>
</evidence>
<accession>A0A3N4KXN4</accession>
<dbReference type="AlphaFoldDB" id="A0A3N4KXN4"/>
<name>A0A3N4KXN4_9PEZI</name>
<reference evidence="1 2" key="1">
    <citation type="journal article" date="2018" name="Nat. Ecol. Evol.">
        <title>Pezizomycetes genomes reveal the molecular basis of ectomycorrhizal truffle lifestyle.</title>
        <authorList>
            <person name="Murat C."/>
            <person name="Payen T."/>
            <person name="Noel B."/>
            <person name="Kuo A."/>
            <person name="Morin E."/>
            <person name="Chen J."/>
            <person name="Kohler A."/>
            <person name="Krizsan K."/>
            <person name="Balestrini R."/>
            <person name="Da Silva C."/>
            <person name="Montanini B."/>
            <person name="Hainaut M."/>
            <person name="Levati E."/>
            <person name="Barry K.W."/>
            <person name="Belfiori B."/>
            <person name="Cichocki N."/>
            <person name="Clum A."/>
            <person name="Dockter R.B."/>
            <person name="Fauchery L."/>
            <person name="Guy J."/>
            <person name="Iotti M."/>
            <person name="Le Tacon F."/>
            <person name="Lindquist E.A."/>
            <person name="Lipzen A."/>
            <person name="Malagnac F."/>
            <person name="Mello A."/>
            <person name="Molinier V."/>
            <person name="Miyauchi S."/>
            <person name="Poulain J."/>
            <person name="Riccioni C."/>
            <person name="Rubini A."/>
            <person name="Sitrit Y."/>
            <person name="Splivallo R."/>
            <person name="Traeger S."/>
            <person name="Wang M."/>
            <person name="Zifcakova L."/>
            <person name="Wipf D."/>
            <person name="Zambonelli A."/>
            <person name="Paolocci F."/>
            <person name="Nowrousian M."/>
            <person name="Ottonello S."/>
            <person name="Baldrian P."/>
            <person name="Spatafora J.W."/>
            <person name="Henrissat B."/>
            <person name="Nagy L.G."/>
            <person name="Aury J.M."/>
            <person name="Wincker P."/>
            <person name="Grigoriev I.V."/>
            <person name="Bonfante P."/>
            <person name="Martin F.M."/>
        </authorList>
    </citation>
    <scope>NUCLEOTIDE SEQUENCE [LARGE SCALE GENOMIC DNA]</scope>
    <source>
        <strain evidence="1 2">CCBAS932</strain>
    </source>
</reference>
<dbReference type="Proteomes" id="UP000277580">
    <property type="component" value="Unassembled WGS sequence"/>
</dbReference>